<evidence type="ECO:0000313" key="3">
    <source>
        <dbReference type="Proteomes" id="UP000258309"/>
    </source>
</evidence>
<evidence type="ECO:0000313" key="2">
    <source>
        <dbReference type="EMBL" id="RFU34123.1"/>
    </source>
</evidence>
<feature type="non-terminal residue" evidence="2">
    <location>
        <position position="1"/>
    </location>
</feature>
<protein>
    <submittedName>
        <fullName evidence="2">Uncharacterized protein</fullName>
    </submittedName>
</protein>
<dbReference type="OrthoDB" id="4120135at2759"/>
<proteinExistence type="predicted"/>
<feature type="non-terminal residue" evidence="2">
    <location>
        <position position="267"/>
    </location>
</feature>
<comment type="caution">
    <text evidence="2">The sequence shown here is derived from an EMBL/GenBank/DDBJ whole genome shotgun (WGS) entry which is preliminary data.</text>
</comment>
<name>A0A3E2HLK7_SCYLI</name>
<organism evidence="2 3">
    <name type="scientific">Scytalidium lignicola</name>
    <name type="common">Hyphomycete</name>
    <dbReference type="NCBI Taxonomy" id="5539"/>
    <lineage>
        <taxon>Eukaryota</taxon>
        <taxon>Fungi</taxon>
        <taxon>Dikarya</taxon>
        <taxon>Ascomycota</taxon>
        <taxon>Pezizomycotina</taxon>
        <taxon>Leotiomycetes</taxon>
        <taxon>Leotiomycetes incertae sedis</taxon>
        <taxon>Scytalidium</taxon>
    </lineage>
</organism>
<sequence>MWPFAFIIPSHAAFAPGAHLCGSTELFECESPWRGSSDAETLLLPPSMFCEAGFTCAVHYGLHARLIRPPTSHLLGGHDLSVYASVKLRPTLVCPDILSSMNTGHFQYIDCTLRKKAPWKVVLLRFPLGPSNKCIDQKFQDELRQTTLRLRVFVPSALLRECNSPIQVFLRAIPPDTGQQNDSVFVKKIQLGPDCSHESTGWAETRDEQSCSRSDPTQSSERDTLRFATSECSGPDQGLLLSAPEGQAFLPPSGTHECDGPPPGYYY</sequence>
<dbReference type="AlphaFoldDB" id="A0A3E2HLK7"/>
<keyword evidence="3" id="KW-1185">Reference proteome</keyword>
<dbReference type="EMBL" id="NCSJ02000025">
    <property type="protein sequence ID" value="RFU34123.1"/>
    <property type="molecule type" value="Genomic_DNA"/>
</dbReference>
<reference evidence="2 3" key="1">
    <citation type="submission" date="2018-05" db="EMBL/GenBank/DDBJ databases">
        <title>Draft genome sequence of Scytalidium lignicola DSM 105466, a ubiquitous saprotrophic fungus.</title>
        <authorList>
            <person name="Buettner E."/>
            <person name="Gebauer A.M."/>
            <person name="Hofrichter M."/>
            <person name="Liers C."/>
            <person name="Kellner H."/>
        </authorList>
    </citation>
    <scope>NUCLEOTIDE SEQUENCE [LARGE SCALE GENOMIC DNA]</scope>
    <source>
        <strain evidence="2 3">DSM 105466</strain>
    </source>
</reference>
<accession>A0A3E2HLK7</accession>
<gene>
    <name evidence="2" type="ORF">B7463_g2235</name>
</gene>
<feature type="region of interest" description="Disordered" evidence="1">
    <location>
        <begin position="196"/>
        <end position="267"/>
    </location>
</feature>
<evidence type="ECO:0000256" key="1">
    <source>
        <dbReference type="SAM" id="MobiDB-lite"/>
    </source>
</evidence>
<dbReference type="Proteomes" id="UP000258309">
    <property type="component" value="Unassembled WGS sequence"/>
</dbReference>